<reference evidence="7" key="1">
    <citation type="journal article" date="2019" name="Int. J. Syst. Evol. Microbiol.">
        <title>The Global Catalogue of Microorganisms (GCM) 10K type strain sequencing project: providing services to taxonomists for standard genome sequencing and annotation.</title>
        <authorList>
            <consortium name="The Broad Institute Genomics Platform"/>
            <consortium name="The Broad Institute Genome Sequencing Center for Infectious Disease"/>
            <person name="Wu L."/>
            <person name="Ma J."/>
        </authorList>
    </citation>
    <scope>NUCLEOTIDE SEQUENCE [LARGE SCALE GENOMIC DNA]</scope>
    <source>
        <strain evidence="7">CGMCC 1.19062</strain>
    </source>
</reference>
<dbReference type="PANTHER" id="PTHR30136">
    <property type="entry name" value="HELIX-TURN-HELIX TRANSCRIPTIONAL REGULATOR, ICLR FAMILY"/>
    <property type="match status" value="1"/>
</dbReference>
<dbReference type="EMBL" id="JBHUIP010000016">
    <property type="protein sequence ID" value="MFD2265224.1"/>
    <property type="molecule type" value="Genomic_DNA"/>
</dbReference>
<keyword evidence="3" id="KW-0804">Transcription</keyword>
<dbReference type="RefSeq" id="WP_379878396.1">
    <property type="nucleotide sequence ID" value="NZ_JBHUIP010000016.1"/>
</dbReference>
<dbReference type="Gene3D" id="1.10.10.10">
    <property type="entry name" value="Winged helix-like DNA-binding domain superfamily/Winged helix DNA-binding domain"/>
    <property type="match status" value="1"/>
</dbReference>
<accession>A0ABW5DXP7</accession>
<evidence type="ECO:0000313" key="7">
    <source>
        <dbReference type="Proteomes" id="UP001597295"/>
    </source>
</evidence>
<evidence type="ECO:0000256" key="2">
    <source>
        <dbReference type="ARBA" id="ARBA00023125"/>
    </source>
</evidence>
<dbReference type="PROSITE" id="PS51077">
    <property type="entry name" value="HTH_ICLR"/>
    <property type="match status" value="1"/>
</dbReference>
<dbReference type="Proteomes" id="UP001597295">
    <property type="component" value="Unassembled WGS sequence"/>
</dbReference>
<dbReference type="SMART" id="SM00346">
    <property type="entry name" value="HTH_ICLR"/>
    <property type="match status" value="1"/>
</dbReference>
<feature type="domain" description="IclR-ED" evidence="5">
    <location>
        <begin position="72"/>
        <end position="253"/>
    </location>
</feature>
<evidence type="ECO:0000259" key="4">
    <source>
        <dbReference type="PROSITE" id="PS51077"/>
    </source>
</evidence>
<organism evidence="6 7">
    <name type="scientific">Lacibacterium aquatile</name>
    <dbReference type="NCBI Taxonomy" id="1168082"/>
    <lineage>
        <taxon>Bacteria</taxon>
        <taxon>Pseudomonadati</taxon>
        <taxon>Pseudomonadota</taxon>
        <taxon>Alphaproteobacteria</taxon>
        <taxon>Rhodospirillales</taxon>
        <taxon>Rhodospirillaceae</taxon>
    </lineage>
</organism>
<evidence type="ECO:0000256" key="3">
    <source>
        <dbReference type="ARBA" id="ARBA00023163"/>
    </source>
</evidence>
<dbReference type="InterPro" id="IPR036388">
    <property type="entry name" value="WH-like_DNA-bd_sf"/>
</dbReference>
<protein>
    <submittedName>
        <fullName evidence="6">IclR family transcriptional regulator</fullName>
    </submittedName>
</protein>
<keyword evidence="7" id="KW-1185">Reference proteome</keyword>
<dbReference type="InterPro" id="IPR014757">
    <property type="entry name" value="Tscrpt_reg_IclR_C"/>
</dbReference>
<dbReference type="InterPro" id="IPR029016">
    <property type="entry name" value="GAF-like_dom_sf"/>
</dbReference>
<dbReference type="Pfam" id="PF09339">
    <property type="entry name" value="HTH_IclR"/>
    <property type="match status" value="1"/>
</dbReference>
<keyword evidence="1" id="KW-0805">Transcription regulation</keyword>
<dbReference type="InterPro" id="IPR050707">
    <property type="entry name" value="HTH_MetabolicPath_Reg"/>
</dbReference>
<dbReference type="PANTHER" id="PTHR30136:SF35">
    <property type="entry name" value="HTH-TYPE TRANSCRIPTIONAL REGULATOR RV1719"/>
    <property type="match status" value="1"/>
</dbReference>
<proteinExistence type="predicted"/>
<evidence type="ECO:0000313" key="6">
    <source>
        <dbReference type="EMBL" id="MFD2265224.1"/>
    </source>
</evidence>
<dbReference type="Pfam" id="PF01614">
    <property type="entry name" value="IclR_C"/>
    <property type="match status" value="1"/>
</dbReference>
<comment type="caution">
    <text evidence="6">The sequence shown here is derived from an EMBL/GenBank/DDBJ whole genome shotgun (WGS) entry which is preliminary data.</text>
</comment>
<feature type="domain" description="HTH iclR-type" evidence="4">
    <location>
        <begin position="9"/>
        <end position="71"/>
    </location>
</feature>
<keyword evidence="2" id="KW-0238">DNA-binding</keyword>
<evidence type="ECO:0000256" key="1">
    <source>
        <dbReference type="ARBA" id="ARBA00023015"/>
    </source>
</evidence>
<dbReference type="InterPro" id="IPR005471">
    <property type="entry name" value="Tscrpt_reg_IclR_N"/>
</dbReference>
<gene>
    <name evidence="6" type="ORF">ACFSM5_20140</name>
</gene>
<dbReference type="SUPFAM" id="SSF46785">
    <property type="entry name" value="Winged helix' DNA-binding domain"/>
    <property type="match status" value="1"/>
</dbReference>
<dbReference type="PROSITE" id="PS51078">
    <property type="entry name" value="ICLR_ED"/>
    <property type="match status" value="1"/>
</dbReference>
<dbReference type="InterPro" id="IPR036390">
    <property type="entry name" value="WH_DNA-bd_sf"/>
</dbReference>
<dbReference type="SUPFAM" id="SSF55781">
    <property type="entry name" value="GAF domain-like"/>
    <property type="match status" value="1"/>
</dbReference>
<sequence>MVEAKRSRVSGIDRAFQVLDFLTEKGEASTAYDIAKAVGAPTSTIYEIIDTLCAKGILQRRGDRGQVFLGAKLHFYGLGYVKDTNQAAVFQRAMEDLARDTGETVQICGRDDDKMVVLMMEEGSGHFHVSSRVGSRVPWNWTASGRLLVAGLPDAQRADLCARAVPSPTGRAEIDPAKLADSCKSAWEQGLSVQVSESDYAVACIAAPIRNDQGECVATISLVVPDSRASDPAHDFTNKARVAAKQIEVALGWRRPSAGSLAAE</sequence>
<dbReference type="Gene3D" id="3.30.450.40">
    <property type="match status" value="1"/>
</dbReference>
<name>A0ABW5DXP7_9PROT</name>
<evidence type="ECO:0000259" key="5">
    <source>
        <dbReference type="PROSITE" id="PS51078"/>
    </source>
</evidence>